<dbReference type="OrthoDB" id="284782at2759"/>
<dbReference type="EMBL" id="ML120353">
    <property type="protein sequence ID" value="RPB05351.1"/>
    <property type="molecule type" value="Genomic_DNA"/>
</dbReference>
<sequence length="387" mass="43218">MRLQKVTSVPPQAERVWQVAIHPTLPLIATASSDKTARIISLQTYNSLSTIEGGHKRSIRSVAWKPGLTGESVLCTGSFDATIGIWRRYENDLDAGNGDPGDDEEEEEWRFALVLDGHESEVKSVAWSAGGNFLATCSRDKTVWIWEEIDEDNFETLEVMQEHTQDVKCVTWHPEEVLLASSSYDNTIRLYREGFEDWVCCSLLEGHTATVWSVEFEKPASPGYREEWGSRLASCSDDLSIKIWTRTSRSGSAAEAKKAPPSILRGESIEENWVETSTLPQIHTRAVYNVSWSPRSGRIVSCGSDGRIVVYEEIPAVDTEMAEGDEKKPPKTEWKVMAEIEGAHGVFEVNCVQWSKRWDKNAGGENDEIIVSCGDDGVVSIWELADT</sequence>
<dbReference type="CDD" id="cd00200">
    <property type="entry name" value="WD40"/>
    <property type="match status" value="1"/>
</dbReference>
<evidence type="ECO:0000256" key="3">
    <source>
        <dbReference type="HAMAP-Rule" id="MF_03037"/>
    </source>
</evidence>
<evidence type="ECO:0000256" key="1">
    <source>
        <dbReference type="ARBA" id="ARBA00022574"/>
    </source>
</evidence>
<protein>
    <recommendedName>
        <fullName evidence="3">Probable cytosolic iron-sulfur protein assembly protein 1</fullName>
    </recommendedName>
</protein>
<evidence type="ECO:0000313" key="5">
    <source>
        <dbReference type="EMBL" id="RPB05351.1"/>
    </source>
</evidence>
<dbReference type="Proteomes" id="UP000276215">
    <property type="component" value="Unassembled WGS sequence"/>
</dbReference>
<dbReference type="PROSITE" id="PS00678">
    <property type="entry name" value="WD_REPEATS_1"/>
    <property type="match status" value="1"/>
</dbReference>
<evidence type="ECO:0000313" key="6">
    <source>
        <dbReference type="Proteomes" id="UP000276215"/>
    </source>
</evidence>
<dbReference type="HAMAP" id="MF_03037">
    <property type="entry name" value="ciao1"/>
    <property type="match status" value="1"/>
</dbReference>
<dbReference type="SUPFAM" id="SSF50978">
    <property type="entry name" value="WD40 repeat-like"/>
    <property type="match status" value="1"/>
</dbReference>
<evidence type="ECO:0000256" key="2">
    <source>
        <dbReference type="ARBA" id="ARBA00022737"/>
    </source>
</evidence>
<keyword evidence="1 4" id="KW-0853">WD repeat</keyword>
<keyword evidence="2" id="KW-0677">Repeat</keyword>
<dbReference type="InterPro" id="IPR001680">
    <property type="entry name" value="WD40_rpt"/>
</dbReference>
<dbReference type="InterPro" id="IPR019775">
    <property type="entry name" value="WD40_repeat_CS"/>
</dbReference>
<evidence type="ECO:0000256" key="4">
    <source>
        <dbReference type="PROSITE-ProRule" id="PRU00221"/>
    </source>
</evidence>
<proteinExistence type="inferred from homology"/>
<dbReference type="Pfam" id="PF00400">
    <property type="entry name" value="WD40"/>
    <property type="match status" value="6"/>
</dbReference>
<name>A0A3N4KA78_9PEZI</name>
<feature type="repeat" description="WD" evidence="4">
    <location>
        <begin position="160"/>
        <end position="191"/>
    </location>
</feature>
<comment type="function">
    <text evidence="3">Essential component of the cytosolic iron-sulfur (Fe/S) protein assembly machinery. Required for the maturation of extramitochondrial Fe/S proteins.</text>
</comment>
<gene>
    <name evidence="3" type="primary">CIA1</name>
    <name evidence="5" type="ORF">L873DRAFT_1797688</name>
</gene>
<organism evidence="5 6">
    <name type="scientific">Choiromyces venosus 120613-1</name>
    <dbReference type="NCBI Taxonomy" id="1336337"/>
    <lineage>
        <taxon>Eukaryota</taxon>
        <taxon>Fungi</taxon>
        <taxon>Dikarya</taxon>
        <taxon>Ascomycota</taxon>
        <taxon>Pezizomycotina</taxon>
        <taxon>Pezizomycetes</taxon>
        <taxon>Pezizales</taxon>
        <taxon>Tuberaceae</taxon>
        <taxon>Choiromyces</taxon>
    </lineage>
</organism>
<keyword evidence="6" id="KW-1185">Reference proteome</keyword>
<feature type="repeat" description="WD" evidence="4">
    <location>
        <begin position="52"/>
        <end position="86"/>
    </location>
</feature>
<dbReference type="PROSITE" id="PS50082">
    <property type="entry name" value="WD_REPEATS_2"/>
    <property type="match status" value="5"/>
</dbReference>
<dbReference type="InterPro" id="IPR015943">
    <property type="entry name" value="WD40/YVTN_repeat-like_dom_sf"/>
</dbReference>
<feature type="repeat" description="WD" evidence="4">
    <location>
        <begin position="280"/>
        <end position="312"/>
    </location>
</feature>
<dbReference type="GO" id="GO:0097361">
    <property type="term" value="C:cytosolic [4Fe-4S] assembly targeting complex"/>
    <property type="evidence" value="ECO:0007669"/>
    <property type="project" value="InterPro"/>
</dbReference>
<comment type="similarity">
    <text evidence="3">Belongs to the WD repeat CIA1 family.</text>
</comment>
<accession>A0A3N4KA78</accession>
<dbReference type="PANTHER" id="PTHR19920:SF0">
    <property type="entry name" value="CYTOSOLIC IRON-SULFUR PROTEIN ASSEMBLY PROTEIN CIAO1-RELATED"/>
    <property type="match status" value="1"/>
</dbReference>
<dbReference type="InterPro" id="IPR036322">
    <property type="entry name" value="WD40_repeat_dom_sf"/>
</dbReference>
<reference evidence="5 6" key="1">
    <citation type="journal article" date="2018" name="Nat. Ecol. Evol.">
        <title>Pezizomycetes genomes reveal the molecular basis of ectomycorrhizal truffle lifestyle.</title>
        <authorList>
            <person name="Murat C."/>
            <person name="Payen T."/>
            <person name="Noel B."/>
            <person name="Kuo A."/>
            <person name="Morin E."/>
            <person name="Chen J."/>
            <person name="Kohler A."/>
            <person name="Krizsan K."/>
            <person name="Balestrini R."/>
            <person name="Da Silva C."/>
            <person name="Montanini B."/>
            <person name="Hainaut M."/>
            <person name="Levati E."/>
            <person name="Barry K.W."/>
            <person name="Belfiori B."/>
            <person name="Cichocki N."/>
            <person name="Clum A."/>
            <person name="Dockter R.B."/>
            <person name="Fauchery L."/>
            <person name="Guy J."/>
            <person name="Iotti M."/>
            <person name="Le Tacon F."/>
            <person name="Lindquist E.A."/>
            <person name="Lipzen A."/>
            <person name="Malagnac F."/>
            <person name="Mello A."/>
            <person name="Molinier V."/>
            <person name="Miyauchi S."/>
            <person name="Poulain J."/>
            <person name="Riccioni C."/>
            <person name="Rubini A."/>
            <person name="Sitrit Y."/>
            <person name="Splivallo R."/>
            <person name="Traeger S."/>
            <person name="Wang M."/>
            <person name="Zifcakova L."/>
            <person name="Wipf D."/>
            <person name="Zambonelli A."/>
            <person name="Paolocci F."/>
            <person name="Nowrousian M."/>
            <person name="Ottonello S."/>
            <person name="Baldrian P."/>
            <person name="Spatafora J.W."/>
            <person name="Henrissat B."/>
            <person name="Nagy L.G."/>
            <person name="Aury J.M."/>
            <person name="Wincker P."/>
            <person name="Grigoriev I.V."/>
            <person name="Bonfante P."/>
            <person name="Martin F.M."/>
        </authorList>
    </citation>
    <scope>NUCLEOTIDE SEQUENCE [LARGE SCALE GENOMIC DNA]</scope>
    <source>
        <strain evidence="5 6">120613-1</strain>
    </source>
</reference>
<dbReference type="InterPro" id="IPR028608">
    <property type="entry name" value="CIAO1/Cia1"/>
</dbReference>
<feature type="repeat" description="WD" evidence="4">
    <location>
        <begin position="365"/>
        <end position="387"/>
    </location>
</feature>
<dbReference type="PROSITE" id="PS50294">
    <property type="entry name" value="WD_REPEATS_REGION"/>
    <property type="match status" value="2"/>
</dbReference>
<dbReference type="STRING" id="1336337.A0A3N4KA78"/>
<dbReference type="PANTHER" id="PTHR19920">
    <property type="entry name" value="WD40 PROTEIN CIAO1"/>
    <property type="match status" value="1"/>
</dbReference>
<dbReference type="AlphaFoldDB" id="A0A3N4KA78"/>
<feature type="repeat" description="WD" evidence="4">
    <location>
        <begin position="115"/>
        <end position="147"/>
    </location>
</feature>
<dbReference type="Gene3D" id="2.130.10.10">
    <property type="entry name" value="YVTN repeat-like/Quinoprotein amine dehydrogenase"/>
    <property type="match status" value="1"/>
</dbReference>
<dbReference type="GO" id="GO:0016226">
    <property type="term" value="P:iron-sulfur cluster assembly"/>
    <property type="evidence" value="ECO:0007669"/>
    <property type="project" value="UniProtKB-UniRule"/>
</dbReference>
<dbReference type="SMART" id="SM00320">
    <property type="entry name" value="WD40"/>
    <property type="match status" value="7"/>
</dbReference>